<dbReference type="Proteomes" id="UP001143910">
    <property type="component" value="Unassembled WGS sequence"/>
</dbReference>
<dbReference type="EMBL" id="JANJQO010001603">
    <property type="protein sequence ID" value="KAJ2970094.1"/>
    <property type="molecule type" value="Genomic_DNA"/>
</dbReference>
<name>A0ACC1MTE4_9HYPO</name>
<organism evidence="1 2">
    <name type="scientific">Zarea fungicola</name>
    <dbReference type="NCBI Taxonomy" id="93591"/>
    <lineage>
        <taxon>Eukaryota</taxon>
        <taxon>Fungi</taxon>
        <taxon>Dikarya</taxon>
        <taxon>Ascomycota</taxon>
        <taxon>Pezizomycotina</taxon>
        <taxon>Sordariomycetes</taxon>
        <taxon>Hypocreomycetidae</taxon>
        <taxon>Hypocreales</taxon>
        <taxon>Cordycipitaceae</taxon>
        <taxon>Zarea</taxon>
    </lineage>
</organism>
<proteinExistence type="predicted"/>
<reference evidence="1" key="1">
    <citation type="submission" date="2022-08" db="EMBL/GenBank/DDBJ databases">
        <title>Genome Sequence of Lecanicillium fungicola.</title>
        <authorList>
            <person name="Buettner E."/>
        </authorList>
    </citation>
    <scope>NUCLEOTIDE SEQUENCE</scope>
    <source>
        <strain evidence="1">Babe33</strain>
    </source>
</reference>
<gene>
    <name evidence="1" type="ORF">NQ176_g8348</name>
</gene>
<keyword evidence="2" id="KW-1185">Reference proteome</keyword>
<evidence type="ECO:0000313" key="2">
    <source>
        <dbReference type="Proteomes" id="UP001143910"/>
    </source>
</evidence>
<protein>
    <submittedName>
        <fullName evidence="1">Uncharacterized protein</fullName>
    </submittedName>
</protein>
<sequence length="355" mass="39416">MSGLKIPPEISSRTWLQGGMSGTYRFGDARALAGEEINIIIKPLYDMITASREEHTWHSISNLSHSLDTFDLKMIAWGEYWGPIFRSCEHTVRSLEAQIHMYCNHVRTHFNTVLLHRTLVEAEFVPNAAVQAAVIRSYQTALATLKQATIIGKAEVLYYLWDTAHLMIAYTAMVLLKILKQAPGCHGVSASEAYAVLDHLTDLHTTAAAAVQTSEGEPRDKNQPTSTIEAQARLLKAILFRIKADVIPLQHRHSTVGDGYEVVGNSSNIQAIHTTDTMVQASNEGTMPVLPPPVMLEQEPAPHEPGLQGLSEEPLDVSLLTDEMDYLLSSDAVENWFSNAGLLPWDEQGIFKDYR</sequence>
<evidence type="ECO:0000313" key="1">
    <source>
        <dbReference type="EMBL" id="KAJ2970094.1"/>
    </source>
</evidence>
<comment type="caution">
    <text evidence="1">The sequence shown here is derived from an EMBL/GenBank/DDBJ whole genome shotgun (WGS) entry which is preliminary data.</text>
</comment>
<accession>A0ACC1MTE4</accession>